<dbReference type="InterPro" id="IPR001466">
    <property type="entry name" value="Beta-lactam-related"/>
</dbReference>
<evidence type="ECO:0000256" key="1">
    <source>
        <dbReference type="PROSITE-ProRule" id="PRU00339"/>
    </source>
</evidence>
<dbReference type="Gene3D" id="3.40.710.10">
    <property type="entry name" value="DD-peptidase/beta-lactamase superfamily"/>
    <property type="match status" value="1"/>
</dbReference>
<evidence type="ECO:0000256" key="2">
    <source>
        <dbReference type="SAM" id="SignalP"/>
    </source>
</evidence>
<keyword evidence="5" id="KW-1185">Reference proteome</keyword>
<feature type="chain" id="PRO_5031056543" evidence="2">
    <location>
        <begin position="29"/>
        <end position="488"/>
    </location>
</feature>
<evidence type="ECO:0000313" key="4">
    <source>
        <dbReference type="EMBL" id="NML94858.1"/>
    </source>
</evidence>
<sequence length="488" mass="52947">MKSGWLRRDLLKAAPALALGAVPFALRAGVPGDPIAARLDAFLNDAKADGISIAIVRDGLTRYHDAGFAVRGGARASKGTVYEIGSITKTFTGLILAHAIRERRVALTDDVRRYLPAGFDNLSKDGRAVTFADIVTTSSALPDNVPDWKAGLGNPSPAELPQRVVEFYKDYTQGDFLRDLAKASLTDTPGREPRHSNTASQLLGIVLSRIYGQPYAALVARFIERPLRMREGTGDIPIERLAIGYDEKAMPPLAVPLIMPAGGLRYGTADMARYINAQIAADDPAILQTQQPLWGTPDHQAIGFHWIIAKAADSRLYYRHSGGSFGCSSYCEFYPSQRYGIVLLTNRGNGDVQYQLEQLAGEIHDIVCGAPVGLAQLRRALEATDYADVPDSIAAVRQRHPELHLNEDRVNEWGYRLLFGKRARAAVAIFAYNVAANPLSANAHDSYADALSAIGDKAGAMAAYGRALELNPNNDHSAERLAELRKGT</sequence>
<accession>A0A7Y0BR42</accession>
<dbReference type="PANTHER" id="PTHR46825">
    <property type="entry name" value="D-ALANYL-D-ALANINE-CARBOXYPEPTIDASE/ENDOPEPTIDASE AMPH"/>
    <property type="match status" value="1"/>
</dbReference>
<proteinExistence type="predicted"/>
<dbReference type="Pfam" id="PF00144">
    <property type="entry name" value="Beta-lactamase"/>
    <property type="match status" value="1"/>
</dbReference>
<feature type="domain" description="Beta-lactamase-related" evidence="3">
    <location>
        <begin position="37"/>
        <end position="351"/>
    </location>
</feature>
<dbReference type="Proteomes" id="UP000583556">
    <property type="component" value="Unassembled WGS sequence"/>
</dbReference>
<dbReference type="EMBL" id="JABBGM010000006">
    <property type="protein sequence ID" value="NML94858.1"/>
    <property type="molecule type" value="Genomic_DNA"/>
</dbReference>
<reference evidence="4 5" key="1">
    <citation type="submission" date="2020-04" db="EMBL/GenBank/DDBJ databases">
        <title>Novosphingobium sp. TW-4 isolated from soil.</title>
        <authorList>
            <person name="Dahal R.H."/>
            <person name="Chaudhary D.K."/>
        </authorList>
    </citation>
    <scope>NUCLEOTIDE SEQUENCE [LARGE SCALE GENOMIC DNA]</scope>
    <source>
        <strain evidence="4 5">TW-4</strain>
    </source>
</reference>
<dbReference type="SUPFAM" id="SSF56601">
    <property type="entry name" value="beta-lactamase/transpeptidase-like"/>
    <property type="match status" value="1"/>
</dbReference>
<dbReference type="InterPro" id="IPR050491">
    <property type="entry name" value="AmpC-like"/>
</dbReference>
<dbReference type="InterPro" id="IPR019734">
    <property type="entry name" value="TPR_rpt"/>
</dbReference>
<dbReference type="Gene3D" id="1.25.40.10">
    <property type="entry name" value="Tetratricopeptide repeat domain"/>
    <property type="match status" value="1"/>
</dbReference>
<organism evidence="4 5">
    <name type="scientific">Novosphingobium olei</name>
    <dbReference type="NCBI Taxonomy" id="2728851"/>
    <lineage>
        <taxon>Bacteria</taxon>
        <taxon>Pseudomonadati</taxon>
        <taxon>Pseudomonadota</taxon>
        <taxon>Alphaproteobacteria</taxon>
        <taxon>Sphingomonadales</taxon>
        <taxon>Sphingomonadaceae</taxon>
        <taxon>Novosphingobium</taxon>
    </lineage>
</organism>
<gene>
    <name evidence="4" type="ORF">HHL27_14385</name>
</gene>
<name>A0A7Y0BR42_9SPHN</name>
<evidence type="ECO:0000313" key="5">
    <source>
        <dbReference type="Proteomes" id="UP000583556"/>
    </source>
</evidence>
<keyword evidence="4" id="KW-0378">Hydrolase</keyword>
<dbReference type="AlphaFoldDB" id="A0A7Y0BR42"/>
<feature type="signal peptide" evidence="2">
    <location>
        <begin position="1"/>
        <end position="28"/>
    </location>
</feature>
<evidence type="ECO:0000259" key="3">
    <source>
        <dbReference type="Pfam" id="PF00144"/>
    </source>
</evidence>
<dbReference type="SUPFAM" id="SSF48452">
    <property type="entry name" value="TPR-like"/>
    <property type="match status" value="1"/>
</dbReference>
<feature type="repeat" description="TPR" evidence="1">
    <location>
        <begin position="441"/>
        <end position="474"/>
    </location>
</feature>
<protein>
    <submittedName>
        <fullName evidence="4">Serine hydrolase</fullName>
    </submittedName>
</protein>
<dbReference type="PROSITE" id="PS50005">
    <property type="entry name" value="TPR"/>
    <property type="match status" value="1"/>
</dbReference>
<keyword evidence="2" id="KW-0732">Signal</keyword>
<dbReference type="InterPro" id="IPR011990">
    <property type="entry name" value="TPR-like_helical_dom_sf"/>
</dbReference>
<comment type="caution">
    <text evidence="4">The sequence shown here is derived from an EMBL/GenBank/DDBJ whole genome shotgun (WGS) entry which is preliminary data.</text>
</comment>
<keyword evidence="1" id="KW-0802">TPR repeat</keyword>
<dbReference type="InterPro" id="IPR012338">
    <property type="entry name" value="Beta-lactam/transpept-like"/>
</dbReference>
<dbReference type="PANTHER" id="PTHR46825:SF8">
    <property type="entry name" value="BETA-LACTAMASE-RELATED"/>
    <property type="match status" value="1"/>
</dbReference>
<dbReference type="GO" id="GO:0016787">
    <property type="term" value="F:hydrolase activity"/>
    <property type="evidence" value="ECO:0007669"/>
    <property type="project" value="UniProtKB-KW"/>
</dbReference>